<keyword evidence="2" id="KW-0547">Nucleotide-binding</keyword>
<dbReference type="SUPFAM" id="SSF52540">
    <property type="entry name" value="P-loop containing nucleoside triphosphate hydrolases"/>
    <property type="match status" value="1"/>
</dbReference>
<reference evidence="2" key="1">
    <citation type="submission" date="2021-03" db="EMBL/GenBank/DDBJ databases">
        <title>Streptomyces strains.</title>
        <authorList>
            <person name="Lund M.B."/>
            <person name="Toerring T."/>
        </authorList>
    </citation>
    <scope>NUCLEOTIDE SEQUENCE</scope>
    <source>
        <strain evidence="2">JCM 4242</strain>
    </source>
</reference>
<sequence>MCHQRHDPQHLGPAGKGETDVTERAPTAVLLVGITGSGKTTLAQALAERGMVRLSVDEEVHRLHGRYGVDYPEHTYFERERPVVEAVRRRLAEHLAAGHDVVLDHGLWLRTDRNAWKKLVEAAGGRWRLVYLPIEKDELLRRLATRNEREDANALTVSPQALDDFFARFEPPADDEQAVVYTGDLDAVLAPMS</sequence>
<protein>
    <submittedName>
        <fullName evidence="2">ATP-binding protein</fullName>
    </submittedName>
</protein>
<dbReference type="PRINTS" id="PR01100">
    <property type="entry name" value="SHIKIMTKNASE"/>
</dbReference>
<keyword evidence="2" id="KW-0067">ATP-binding</keyword>
<evidence type="ECO:0000313" key="2">
    <source>
        <dbReference type="EMBL" id="MBO0655841.1"/>
    </source>
</evidence>
<name>A0A939JNZ6_9ACTN</name>
<dbReference type="Gene3D" id="3.40.50.300">
    <property type="entry name" value="P-loop containing nucleotide triphosphate hydrolases"/>
    <property type="match status" value="1"/>
</dbReference>
<organism evidence="2 3">
    <name type="scientific">Streptomyces triculaminicus</name>
    <dbReference type="NCBI Taxonomy" id="2816232"/>
    <lineage>
        <taxon>Bacteria</taxon>
        <taxon>Bacillati</taxon>
        <taxon>Actinomycetota</taxon>
        <taxon>Actinomycetes</taxon>
        <taxon>Kitasatosporales</taxon>
        <taxon>Streptomycetaceae</taxon>
        <taxon>Streptomyces</taxon>
    </lineage>
</organism>
<dbReference type="GO" id="GO:0005524">
    <property type="term" value="F:ATP binding"/>
    <property type="evidence" value="ECO:0007669"/>
    <property type="project" value="UniProtKB-KW"/>
</dbReference>
<dbReference type="InterPro" id="IPR027417">
    <property type="entry name" value="P-loop_NTPase"/>
</dbReference>
<evidence type="ECO:0000313" key="3">
    <source>
        <dbReference type="Proteomes" id="UP000664781"/>
    </source>
</evidence>
<proteinExistence type="predicted"/>
<dbReference type="Pfam" id="PF13671">
    <property type="entry name" value="AAA_33"/>
    <property type="match status" value="1"/>
</dbReference>
<accession>A0A939JNZ6</accession>
<dbReference type="Proteomes" id="UP000664781">
    <property type="component" value="Unassembled WGS sequence"/>
</dbReference>
<dbReference type="EMBL" id="JAFMOF010000004">
    <property type="protein sequence ID" value="MBO0655841.1"/>
    <property type="molecule type" value="Genomic_DNA"/>
</dbReference>
<gene>
    <name evidence="2" type="ORF">J1792_24605</name>
</gene>
<keyword evidence="3" id="KW-1185">Reference proteome</keyword>
<comment type="caution">
    <text evidence="2">The sequence shown here is derived from an EMBL/GenBank/DDBJ whole genome shotgun (WGS) entry which is preliminary data.</text>
</comment>
<dbReference type="AlphaFoldDB" id="A0A939JNZ6"/>
<feature type="region of interest" description="Disordered" evidence="1">
    <location>
        <begin position="1"/>
        <end position="22"/>
    </location>
</feature>
<evidence type="ECO:0000256" key="1">
    <source>
        <dbReference type="SAM" id="MobiDB-lite"/>
    </source>
</evidence>